<dbReference type="EMBL" id="UGNC01000006">
    <property type="protein sequence ID" value="STX07869.1"/>
    <property type="molecule type" value="Genomic_DNA"/>
</dbReference>
<dbReference type="InterPro" id="IPR002514">
    <property type="entry name" value="Transposase_8"/>
</dbReference>
<accession>A0A378H0Y7</accession>
<dbReference type="AlphaFoldDB" id="A0A378H0Y7"/>
<comment type="similarity">
    <text evidence="1">Belongs to the transposase 8 family.</text>
</comment>
<name>A0A378H0Y7_KLEPN</name>
<protein>
    <submittedName>
        <fullName evidence="2">Transposase IS3/IS911 family protein</fullName>
    </submittedName>
</protein>
<evidence type="ECO:0000313" key="3">
    <source>
        <dbReference type="Proteomes" id="UP000255167"/>
    </source>
</evidence>
<dbReference type="GO" id="GO:0006313">
    <property type="term" value="P:DNA transposition"/>
    <property type="evidence" value="ECO:0007669"/>
    <property type="project" value="InterPro"/>
</dbReference>
<dbReference type="Proteomes" id="UP000255167">
    <property type="component" value="Unassembled WGS sequence"/>
</dbReference>
<gene>
    <name evidence="2" type="ORF">NCTC9617_06883</name>
</gene>
<proteinExistence type="inferred from homology"/>
<evidence type="ECO:0000313" key="2">
    <source>
        <dbReference type="EMBL" id="STX07869.1"/>
    </source>
</evidence>
<dbReference type="GO" id="GO:0003677">
    <property type="term" value="F:DNA binding"/>
    <property type="evidence" value="ECO:0007669"/>
    <property type="project" value="InterPro"/>
</dbReference>
<evidence type="ECO:0000256" key="1">
    <source>
        <dbReference type="ARBA" id="ARBA00009964"/>
    </source>
</evidence>
<reference evidence="2 3" key="1">
    <citation type="submission" date="2018-06" db="EMBL/GenBank/DDBJ databases">
        <authorList>
            <consortium name="Pathogen Informatics"/>
            <person name="Doyle S."/>
        </authorList>
    </citation>
    <scope>NUCLEOTIDE SEQUENCE [LARGE SCALE GENOMIC DNA]</scope>
    <source>
        <strain evidence="2 3">NCTC9617</strain>
    </source>
</reference>
<dbReference type="Gene3D" id="1.10.10.60">
    <property type="entry name" value="Homeodomain-like"/>
    <property type="match status" value="1"/>
</dbReference>
<organism evidence="2 3">
    <name type="scientific">Klebsiella pneumoniae</name>
    <dbReference type="NCBI Taxonomy" id="573"/>
    <lineage>
        <taxon>Bacteria</taxon>
        <taxon>Pseudomonadati</taxon>
        <taxon>Pseudomonadota</taxon>
        <taxon>Gammaproteobacteria</taxon>
        <taxon>Enterobacterales</taxon>
        <taxon>Enterobacteriaceae</taxon>
        <taxon>Klebsiella/Raoultella group</taxon>
        <taxon>Klebsiella</taxon>
        <taxon>Klebsiella pneumoniae complex</taxon>
    </lineage>
</organism>
<dbReference type="Pfam" id="PF01527">
    <property type="entry name" value="HTH_Tnp_1"/>
    <property type="match status" value="1"/>
</dbReference>
<sequence length="94" mass="10985">MLTSEQHRCSNEKRRNFSPEFKRESAQLVVDQNYTVSDAAKAMDVGLSTMTKWVRQLREERQGKTPKASPITPEQIEIRELKKSSNVLKWKTIY</sequence>
<dbReference type="SUPFAM" id="SSF46689">
    <property type="entry name" value="Homeodomain-like"/>
    <property type="match status" value="1"/>
</dbReference>
<dbReference type="InterPro" id="IPR009057">
    <property type="entry name" value="Homeodomain-like_sf"/>
</dbReference>
<dbReference type="GO" id="GO:0004803">
    <property type="term" value="F:transposase activity"/>
    <property type="evidence" value="ECO:0007669"/>
    <property type="project" value="InterPro"/>
</dbReference>